<dbReference type="Proteomes" id="UP000284403">
    <property type="component" value="Unassembled WGS sequence"/>
</dbReference>
<dbReference type="EMBL" id="MKKU01000106">
    <property type="protein sequence ID" value="RNF24101.1"/>
    <property type="molecule type" value="Genomic_DNA"/>
</dbReference>
<dbReference type="RefSeq" id="XP_029230354.1">
    <property type="nucleotide sequence ID" value="XM_029369582.1"/>
</dbReference>
<organism evidence="3 4">
    <name type="scientific">Trypanosoma conorhini</name>
    <dbReference type="NCBI Taxonomy" id="83891"/>
    <lineage>
        <taxon>Eukaryota</taxon>
        <taxon>Discoba</taxon>
        <taxon>Euglenozoa</taxon>
        <taxon>Kinetoplastea</taxon>
        <taxon>Metakinetoplastina</taxon>
        <taxon>Trypanosomatida</taxon>
        <taxon>Trypanosomatidae</taxon>
        <taxon>Trypanosoma</taxon>
    </lineage>
</organism>
<dbReference type="SUPFAM" id="SSF55418">
    <property type="entry name" value="eIF4e-like"/>
    <property type="match status" value="1"/>
</dbReference>
<keyword evidence="4" id="KW-1185">Reference proteome</keyword>
<gene>
    <name evidence="3" type="ORF">Tco025E_02658</name>
</gene>
<feature type="region of interest" description="Disordered" evidence="2">
    <location>
        <begin position="44"/>
        <end position="73"/>
    </location>
</feature>
<dbReference type="OrthoDB" id="590761at2759"/>
<dbReference type="GO" id="GO:0016281">
    <property type="term" value="C:eukaryotic translation initiation factor 4F complex"/>
    <property type="evidence" value="ECO:0007669"/>
    <property type="project" value="TreeGrafter"/>
</dbReference>
<dbReference type="GO" id="GO:0000340">
    <property type="term" value="F:RNA 7-methylguanosine cap binding"/>
    <property type="evidence" value="ECO:0007669"/>
    <property type="project" value="TreeGrafter"/>
</dbReference>
<evidence type="ECO:0000256" key="1">
    <source>
        <dbReference type="RuleBase" id="RU004374"/>
    </source>
</evidence>
<dbReference type="Pfam" id="PF01652">
    <property type="entry name" value="IF4E"/>
    <property type="match status" value="1"/>
</dbReference>
<comment type="caution">
    <text evidence="3">The sequence shown here is derived from an EMBL/GenBank/DDBJ whole genome shotgun (WGS) entry which is preliminary data.</text>
</comment>
<dbReference type="PANTHER" id="PTHR11960">
    <property type="entry name" value="EUKARYOTIC TRANSLATION INITIATION FACTOR 4E RELATED"/>
    <property type="match status" value="1"/>
</dbReference>
<dbReference type="InterPro" id="IPR023398">
    <property type="entry name" value="TIF_eIF4e-like"/>
</dbReference>
<feature type="compositionally biased region" description="Polar residues" evidence="2">
    <location>
        <begin position="53"/>
        <end position="66"/>
    </location>
</feature>
<reference evidence="3 4" key="1">
    <citation type="journal article" date="2018" name="BMC Genomics">
        <title>Genomic comparison of Trypanosoma conorhini and Trypanosoma rangeli to Trypanosoma cruzi strains of high and low virulence.</title>
        <authorList>
            <person name="Bradwell K.R."/>
            <person name="Koparde V.N."/>
            <person name="Matveyev A.V."/>
            <person name="Serrano M.G."/>
            <person name="Alves J.M."/>
            <person name="Parikh H."/>
            <person name="Huang B."/>
            <person name="Lee V."/>
            <person name="Espinosa-Alvarez O."/>
            <person name="Ortiz P.A."/>
            <person name="Costa-Martins A.G."/>
            <person name="Teixeira M.M."/>
            <person name="Buck G.A."/>
        </authorList>
    </citation>
    <scope>NUCLEOTIDE SEQUENCE [LARGE SCALE GENOMIC DNA]</scope>
    <source>
        <strain evidence="3 4">025E</strain>
    </source>
</reference>
<keyword evidence="1 3" id="KW-0396">Initiation factor</keyword>
<keyword evidence="1" id="KW-0648">Protein biosynthesis</keyword>
<dbReference type="AlphaFoldDB" id="A0A3S5IU00"/>
<dbReference type="GeneID" id="40316269"/>
<dbReference type="PANTHER" id="PTHR11960:SF18">
    <property type="entry name" value="EUKARYOTIC TRANSLATION INITIATION FACTOR 4E HOMOLOGOUS PROTEIN, ISOFORM B"/>
    <property type="match status" value="1"/>
</dbReference>
<protein>
    <submittedName>
        <fullName evidence="3">Putative eukaryotic translation initiation factor 4e</fullName>
    </submittedName>
</protein>
<keyword evidence="1" id="KW-0694">RNA-binding</keyword>
<dbReference type="InterPro" id="IPR001040">
    <property type="entry name" value="TIF_eIF_4E"/>
</dbReference>
<sequence>MSSLLKADVKEYIPSWACKRPSAANPAAAPVPMHGLATSLPTAPPVRMHSSPAGANSQPYAPSPSTAGALPLRSPTTAMRLPTRMSPMHAPYPPVVSDMNPNAKDFIPHLAGANSLAPLPTSTADIAEEKERLQRQQGRSPSGVKWTTTSTRNNVTHQVTSPAVKASFTPIAAPIHVEKTEEEILEISKRSSLKVGAAAFVPRRTLNRVMISKPSPFSLTPATGEMPLADLWCLFYLPAGLGECIRENTYDPTLVFRVDSVATFWKVFNNVPRPTEMTISTLYFFRDGINPKWEDPGNRDGGILKIKLDSSRINEAWVYLLCRTIGESWSRSVRDTVNGVALKVRDRAYLLEVWVTKQSPELMMDISELLRPLLGDVFSVFYAPHSVTQERAAAAAAAAALADKKKNRQNRRRW</sequence>
<comment type="similarity">
    <text evidence="1">Belongs to the eukaryotic initiation factor 4E family.</text>
</comment>
<evidence type="ECO:0000313" key="4">
    <source>
        <dbReference type="Proteomes" id="UP000284403"/>
    </source>
</evidence>
<accession>A0A3S5IU00</accession>
<name>A0A3S5IU00_9TRYP</name>
<proteinExistence type="inferred from homology"/>
<evidence type="ECO:0000256" key="2">
    <source>
        <dbReference type="SAM" id="MobiDB-lite"/>
    </source>
</evidence>
<dbReference type="GO" id="GO:0003743">
    <property type="term" value="F:translation initiation factor activity"/>
    <property type="evidence" value="ECO:0007669"/>
    <property type="project" value="UniProtKB-KW"/>
</dbReference>
<evidence type="ECO:0000313" key="3">
    <source>
        <dbReference type="EMBL" id="RNF24101.1"/>
    </source>
</evidence>
<dbReference type="Gene3D" id="3.30.760.10">
    <property type="entry name" value="RNA Cap, Translation Initiation Factor Eif4e"/>
    <property type="match status" value="1"/>
</dbReference>